<organism evidence="1 2">
    <name type="scientific">Metallumcola ferriviriculae</name>
    <dbReference type="NCBI Taxonomy" id="3039180"/>
    <lineage>
        <taxon>Bacteria</taxon>
        <taxon>Bacillati</taxon>
        <taxon>Bacillota</taxon>
        <taxon>Clostridia</taxon>
        <taxon>Neomoorellales</taxon>
        <taxon>Desulfitibacteraceae</taxon>
        <taxon>Metallumcola</taxon>
    </lineage>
</organism>
<gene>
    <name evidence="1" type="ORF">MFMK1_003287</name>
</gene>
<sequence length="203" mass="24065">MTPLAELILQIRSIMDLDPDNLTDPYDKYLDLGKIERVDRETLETHRQLPEHDPFLELSSLLQQYIRLHRLEHLYVGLNELFKIYLLLITPRNQEYLTRQVWQVIETLVHYSLKTEYPYTARFWNYLSNCAEPVLVFIIDQSYLKAAKNTLKCLMELSHMAVRAGLHTSKLQHTLRVVELKCSEYSHSELLAIAEEYRQNMEV</sequence>
<name>A0AAU0USA4_9FIRM</name>
<keyword evidence="2" id="KW-1185">Reference proteome</keyword>
<dbReference type="AlphaFoldDB" id="A0AAU0USA4"/>
<dbReference type="EMBL" id="CP121694">
    <property type="protein sequence ID" value="WRO23427.1"/>
    <property type="molecule type" value="Genomic_DNA"/>
</dbReference>
<evidence type="ECO:0000313" key="1">
    <source>
        <dbReference type="EMBL" id="WRO23427.1"/>
    </source>
</evidence>
<proteinExistence type="predicted"/>
<protein>
    <submittedName>
        <fullName evidence="1">Uncharacterized protein</fullName>
    </submittedName>
</protein>
<reference evidence="1 2" key="1">
    <citation type="submission" date="2023-04" db="EMBL/GenBank/DDBJ databases">
        <authorList>
            <person name="Hsu D."/>
        </authorList>
    </citation>
    <scope>NUCLEOTIDE SEQUENCE [LARGE SCALE GENOMIC DNA]</scope>
    <source>
        <strain evidence="1 2">MK1</strain>
    </source>
</reference>
<dbReference type="KEGG" id="dbc:MFMK1_003287"/>
<dbReference type="RefSeq" id="WP_366922810.1">
    <property type="nucleotide sequence ID" value="NZ_CP121694.1"/>
</dbReference>
<accession>A0AAU0USA4</accession>
<evidence type="ECO:0000313" key="2">
    <source>
        <dbReference type="Proteomes" id="UP001329915"/>
    </source>
</evidence>
<dbReference type="Proteomes" id="UP001329915">
    <property type="component" value="Chromosome"/>
</dbReference>